<feature type="transmembrane region" description="Helical" evidence="5">
    <location>
        <begin position="79"/>
        <end position="100"/>
    </location>
</feature>
<evidence type="ECO:0000256" key="5">
    <source>
        <dbReference type="SAM" id="Phobius"/>
    </source>
</evidence>
<feature type="transmembrane region" description="Helical" evidence="5">
    <location>
        <begin position="493"/>
        <end position="510"/>
    </location>
</feature>
<accession>K0TQA2</accession>
<evidence type="ECO:0000256" key="2">
    <source>
        <dbReference type="ARBA" id="ARBA00022692"/>
    </source>
</evidence>
<gene>
    <name evidence="6" type="ORF">THAOC_02572</name>
</gene>
<protein>
    <recommendedName>
        <fullName evidence="8">Cationic amino acid transporter C-terminal domain-containing protein</fullName>
    </recommendedName>
</protein>
<keyword evidence="7" id="KW-1185">Reference proteome</keyword>
<evidence type="ECO:0000313" key="6">
    <source>
        <dbReference type="EMBL" id="EJK75692.1"/>
    </source>
</evidence>
<organism evidence="6 7">
    <name type="scientific">Thalassiosira oceanica</name>
    <name type="common">Marine diatom</name>
    <dbReference type="NCBI Taxonomy" id="159749"/>
    <lineage>
        <taxon>Eukaryota</taxon>
        <taxon>Sar</taxon>
        <taxon>Stramenopiles</taxon>
        <taxon>Ochrophyta</taxon>
        <taxon>Bacillariophyta</taxon>
        <taxon>Coscinodiscophyceae</taxon>
        <taxon>Thalassiosirophycidae</taxon>
        <taxon>Thalassiosirales</taxon>
        <taxon>Thalassiosiraceae</taxon>
        <taxon>Thalassiosira</taxon>
    </lineage>
</organism>
<feature type="transmembrane region" description="Helical" evidence="5">
    <location>
        <begin position="323"/>
        <end position="346"/>
    </location>
</feature>
<keyword evidence="2 5" id="KW-0812">Transmembrane</keyword>
<evidence type="ECO:0000256" key="1">
    <source>
        <dbReference type="ARBA" id="ARBA00004141"/>
    </source>
</evidence>
<dbReference type="Gene3D" id="1.20.1740.10">
    <property type="entry name" value="Amino acid/polyamine transporter I"/>
    <property type="match status" value="1"/>
</dbReference>
<feature type="transmembrane region" description="Helical" evidence="5">
    <location>
        <begin position="464"/>
        <end position="481"/>
    </location>
</feature>
<dbReference type="Proteomes" id="UP000266841">
    <property type="component" value="Unassembled WGS sequence"/>
</dbReference>
<dbReference type="Pfam" id="PF13520">
    <property type="entry name" value="AA_permease_2"/>
    <property type="match status" value="1"/>
</dbReference>
<dbReference type="eggNOG" id="KOG1286">
    <property type="taxonomic scope" value="Eukaryota"/>
</dbReference>
<dbReference type="InterPro" id="IPR002293">
    <property type="entry name" value="AA/rel_permease1"/>
</dbReference>
<comment type="caution">
    <text evidence="6">The sequence shown here is derived from an EMBL/GenBank/DDBJ whole genome shotgun (WGS) entry which is preliminary data.</text>
</comment>
<dbReference type="AlphaFoldDB" id="K0TQA2"/>
<feature type="transmembrane region" description="Helical" evidence="5">
    <location>
        <begin position="430"/>
        <end position="452"/>
    </location>
</feature>
<evidence type="ECO:0000256" key="4">
    <source>
        <dbReference type="ARBA" id="ARBA00023136"/>
    </source>
</evidence>
<sequence length="543" mass="57880">MGEVTPLIAAACGGGDAINKSYSSRSCDDGDGHSTHHPVERELERHLSLFDLVCIGIGATVGSGVFVLVGLIAHTQAGAGVWISWSVAGVAACLSAVCYAELGSRFPKEGGSSYVYARETMGHAAAVIAGACLTLEYTGSASAVARSWGDKVVSYVSSISGDGEASYLIAILDPGYGINPCAFAVSLGAVMLLLGGVKESKWVANIFSTFNVCLVAFMALMSLSLAKPENLKPVVAEKFGPGGILRGSMSSFFGYIGFDEICCCSGEAINPTRDIPRSIIITLALVTTLYIGCSVGLAGMVPYEFISETSGFPEGFRYLGHNLAANFTAIGELIVLPLVVLVTILAQPRLNYTLALDGILPRNFAEMDDKGNLIRGIKCSGFVLVAVATFIPFRYLDDIISSGILIAFTLTDTSVILVRQESPKDNPRLLKTLLVAFHSLSFVSGFFVKTMLSESETRISGQRVITIVLSVAVVTVGNKIRRCPRKIDDERKNIFIVPCAPIIPLCGCFLEFRGLIAIASYIAAALLFDSYNLQRRRQSRAEP</sequence>
<evidence type="ECO:0000313" key="7">
    <source>
        <dbReference type="Proteomes" id="UP000266841"/>
    </source>
</evidence>
<dbReference type="OMA" id="WQLTMIS"/>
<dbReference type="EMBL" id="AGNL01002776">
    <property type="protein sequence ID" value="EJK75692.1"/>
    <property type="molecule type" value="Genomic_DNA"/>
</dbReference>
<evidence type="ECO:0000256" key="3">
    <source>
        <dbReference type="ARBA" id="ARBA00022989"/>
    </source>
</evidence>
<feature type="transmembrane region" description="Helical" evidence="5">
    <location>
        <begin position="202"/>
        <end position="223"/>
    </location>
</feature>
<feature type="transmembrane region" description="Helical" evidence="5">
    <location>
        <begin position="399"/>
        <end position="418"/>
    </location>
</feature>
<dbReference type="GO" id="GO:0016020">
    <property type="term" value="C:membrane"/>
    <property type="evidence" value="ECO:0007669"/>
    <property type="project" value="UniProtKB-SubCell"/>
</dbReference>
<dbReference type="PANTHER" id="PTHR43243:SF82">
    <property type="entry name" value="CATIONIC AMINO ACID TRANSPORTER C-TERMINAL DOMAIN-CONTAINING PROTEIN"/>
    <property type="match status" value="1"/>
</dbReference>
<feature type="transmembrane region" description="Helical" evidence="5">
    <location>
        <begin position="516"/>
        <end position="533"/>
    </location>
</feature>
<name>K0TQA2_THAOC</name>
<proteinExistence type="predicted"/>
<keyword evidence="4 5" id="KW-0472">Membrane</keyword>
<feature type="transmembrane region" description="Helical" evidence="5">
    <location>
        <begin position="279"/>
        <end position="303"/>
    </location>
</feature>
<feature type="transmembrane region" description="Helical" evidence="5">
    <location>
        <begin position="372"/>
        <end position="393"/>
    </location>
</feature>
<feature type="transmembrane region" description="Helical" evidence="5">
    <location>
        <begin position="176"/>
        <end position="196"/>
    </location>
</feature>
<feature type="transmembrane region" description="Helical" evidence="5">
    <location>
        <begin position="49"/>
        <end position="73"/>
    </location>
</feature>
<reference evidence="6 7" key="1">
    <citation type="journal article" date="2012" name="Genome Biol.">
        <title>Genome and low-iron response of an oceanic diatom adapted to chronic iron limitation.</title>
        <authorList>
            <person name="Lommer M."/>
            <person name="Specht M."/>
            <person name="Roy A.S."/>
            <person name="Kraemer L."/>
            <person name="Andreson R."/>
            <person name="Gutowska M.A."/>
            <person name="Wolf J."/>
            <person name="Bergner S.V."/>
            <person name="Schilhabel M.B."/>
            <person name="Klostermeier U.C."/>
            <person name="Beiko R.G."/>
            <person name="Rosenstiel P."/>
            <person name="Hippler M."/>
            <person name="Laroche J."/>
        </authorList>
    </citation>
    <scope>NUCLEOTIDE SEQUENCE [LARGE SCALE GENOMIC DNA]</scope>
    <source>
        <strain evidence="6 7">CCMP1005</strain>
    </source>
</reference>
<dbReference type="PANTHER" id="PTHR43243">
    <property type="entry name" value="INNER MEMBRANE TRANSPORTER YGJI-RELATED"/>
    <property type="match status" value="1"/>
</dbReference>
<dbReference type="GO" id="GO:0015171">
    <property type="term" value="F:amino acid transmembrane transporter activity"/>
    <property type="evidence" value="ECO:0007669"/>
    <property type="project" value="TreeGrafter"/>
</dbReference>
<comment type="subcellular location">
    <subcellularLocation>
        <location evidence="1">Membrane</location>
        <topology evidence="1">Multi-pass membrane protein</topology>
    </subcellularLocation>
</comment>
<dbReference type="OrthoDB" id="5982228at2759"/>
<evidence type="ECO:0008006" key="8">
    <source>
        <dbReference type="Google" id="ProtNLM"/>
    </source>
</evidence>
<keyword evidence="3 5" id="KW-1133">Transmembrane helix</keyword>